<proteinExistence type="predicted"/>
<name>A0ABR1QNE2_9PEZI</name>
<dbReference type="Proteomes" id="UP001391051">
    <property type="component" value="Unassembled WGS sequence"/>
</dbReference>
<accession>A0ABR1QNE2</accession>
<keyword evidence="2" id="KW-1185">Reference proteome</keyword>
<sequence>MPTSCGADANVVSRLTTGKQRLTLISSEGGTPRSGVWPLMMSDTDIKRRIFVRMAQECYTSQRPLGQSKDSRILAAAASSQGRWHYEPKCLD</sequence>
<evidence type="ECO:0000313" key="1">
    <source>
        <dbReference type="EMBL" id="KAK7959869.1"/>
    </source>
</evidence>
<organism evidence="1 2">
    <name type="scientific">Apiospora aurea</name>
    <dbReference type="NCBI Taxonomy" id="335848"/>
    <lineage>
        <taxon>Eukaryota</taxon>
        <taxon>Fungi</taxon>
        <taxon>Dikarya</taxon>
        <taxon>Ascomycota</taxon>
        <taxon>Pezizomycotina</taxon>
        <taxon>Sordariomycetes</taxon>
        <taxon>Xylariomycetidae</taxon>
        <taxon>Amphisphaeriales</taxon>
        <taxon>Apiosporaceae</taxon>
        <taxon>Apiospora</taxon>
    </lineage>
</organism>
<evidence type="ECO:0000313" key="2">
    <source>
        <dbReference type="Proteomes" id="UP001391051"/>
    </source>
</evidence>
<protein>
    <submittedName>
        <fullName evidence="1">Uncharacterized protein</fullName>
    </submittedName>
</protein>
<reference evidence="1 2" key="1">
    <citation type="submission" date="2023-01" db="EMBL/GenBank/DDBJ databases">
        <title>Analysis of 21 Apiospora genomes using comparative genomics revels a genus with tremendous synthesis potential of carbohydrate active enzymes and secondary metabolites.</title>
        <authorList>
            <person name="Sorensen T."/>
        </authorList>
    </citation>
    <scope>NUCLEOTIDE SEQUENCE [LARGE SCALE GENOMIC DNA]</scope>
    <source>
        <strain evidence="1 2">CBS 24483</strain>
    </source>
</reference>
<dbReference type="RefSeq" id="XP_066703572.1">
    <property type="nucleotide sequence ID" value="XM_066840945.1"/>
</dbReference>
<comment type="caution">
    <text evidence="1">The sequence shown here is derived from an EMBL/GenBank/DDBJ whole genome shotgun (WGS) entry which is preliminary data.</text>
</comment>
<dbReference type="GeneID" id="92074007"/>
<dbReference type="EMBL" id="JAQQWE010000003">
    <property type="protein sequence ID" value="KAK7959869.1"/>
    <property type="molecule type" value="Genomic_DNA"/>
</dbReference>
<gene>
    <name evidence="1" type="ORF">PG986_004723</name>
</gene>